<proteinExistence type="predicted"/>
<protein>
    <submittedName>
        <fullName evidence="2">Uncharacterized protein</fullName>
    </submittedName>
</protein>
<organism evidence="2 3">
    <name type="scientific">Durusdinium trenchii</name>
    <dbReference type="NCBI Taxonomy" id="1381693"/>
    <lineage>
        <taxon>Eukaryota</taxon>
        <taxon>Sar</taxon>
        <taxon>Alveolata</taxon>
        <taxon>Dinophyceae</taxon>
        <taxon>Suessiales</taxon>
        <taxon>Symbiodiniaceae</taxon>
        <taxon>Durusdinium</taxon>
    </lineage>
</organism>
<comment type="caution">
    <text evidence="2">The sequence shown here is derived from an EMBL/GenBank/DDBJ whole genome shotgun (WGS) entry which is preliminary data.</text>
</comment>
<evidence type="ECO:0000313" key="3">
    <source>
        <dbReference type="Proteomes" id="UP001642484"/>
    </source>
</evidence>
<feature type="transmembrane region" description="Helical" evidence="1">
    <location>
        <begin position="6"/>
        <end position="30"/>
    </location>
</feature>
<keyword evidence="3" id="KW-1185">Reference proteome</keyword>
<feature type="transmembrane region" description="Helical" evidence="1">
    <location>
        <begin position="58"/>
        <end position="76"/>
    </location>
</feature>
<reference evidence="2 3" key="1">
    <citation type="submission" date="2024-02" db="EMBL/GenBank/DDBJ databases">
        <authorList>
            <person name="Chen Y."/>
            <person name="Shah S."/>
            <person name="Dougan E. K."/>
            <person name="Thang M."/>
            <person name="Chan C."/>
        </authorList>
    </citation>
    <scope>NUCLEOTIDE SEQUENCE [LARGE SCALE GENOMIC DNA]</scope>
</reference>
<sequence>MVFFTIFATIDSLTLLGAMTGLLGTSVFSLKAIADLEYDLINSVDFFSRYNQSHRVEMAFLALNVLSVLPFLANWWLAPIQLLWAAAFYARTLTGGYVIEEKDVFKPEAYQKQRRWVMMGFFIYLVSIFIYFARAMCAIMDIHVHGISPYD</sequence>
<dbReference type="Proteomes" id="UP001642484">
    <property type="component" value="Unassembled WGS sequence"/>
</dbReference>
<dbReference type="SMART" id="SM01398">
    <property type="entry name" value="Cornichon"/>
    <property type="match status" value="1"/>
</dbReference>
<keyword evidence="1" id="KW-1133">Transmembrane helix</keyword>
<accession>A0ABP0QUF6</accession>
<dbReference type="Pfam" id="PF03311">
    <property type="entry name" value="Cornichon"/>
    <property type="match status" value="1"/>
</dbReference>
<evidence type="ECO:0000313" key="2">
    <source>
        <dbReference type="EMBL" id="CAK9091917.1"/>
    </source>
</evidence>
<dbReference type="EMBL" id="CAXAMN010025028">
    <property type="protein sequence ID" value="CAK9091917.1"/>
    <property type="molecule type" value="Genomic_DNA"/>
</dbReference>
<dbReference type="InterPro" id="IPR003377">
    <property type="entry name" value="Cornichon"/>
</dbReference>
<keyword evidence="1" id="KW-0472">Membrane</keyword>
<name>A0ABP0QUF6_9DINO</name>
<keyword evidence="1" id="KW-0812">Transmembrane</keyword>
<gene>
    <name evidence="2" type="ORF">CCMP2556_LOCUS44044</name>
</gene>
<feature type="transmembrane region" description="Helical" evidence="1">
    <location>
        <begin position="121"/>
        <end position="144"/>
    </location>
</feature>
<evidence type="ECO:0000256" key="1">
    <source>
        <dbReference type="SAM" id="Phobius"/>
    </source>
</evidence>